<sequence>MNMKLKKLLNDIQKTEDKIAELQEHLKRQNTLRQQMEDIEIVKSFRSMKLDSRSLLVLLDRIQKGTVTIQMNEDGGITVEDAKAPQKKENNAEVHRPPVGQMTEREVLDDEK</sequence>
<dbReference type="AlphaFoldDB" id="A0A173T5A2"/>
<organism evidence="3 4">
    <name type="scientific">Dorea longicatena</name>
    <dbReference type="NCBI Taxonomy" id="88431"/>
    <lineage>
        <taxon>Bacteria</taxon>
        <taxon>Bacillati</taxon>
        <taxon>Bacillota</taxon>
        <taxon>Clostridia</taxon>
        <taxon>Lachnospirales</taxon>
        <taxon>Lachnospiraceae</taxon>
        <taxon>Dorea</taxon>
    </lineage>
</organism>
<feature type="coiled-coil region" evidence="1">
    <location>
        <begin position="5"/>
        <end position="42"/>
    </location>
</feature>
<evidence type="ECO:0000256" key="1">
    <source>
        <dbReference type="SAM" id="Coils"/>
    </source>
</evidence>
<dbReference type="EMBL" id="CYXO01000006">
    <property type="protein sequence ID" value="CUM97306.1"/>
    <property type="molecule type" value="Genomic_DNA"/>
</dbReference>
<dbReference type="InterPro" id="IPR025464">
    <property type="entry name" value="DUF4315"/>
</dbReference>
<dbReference type="Proteomes" id="UP000095597">
    <property type="component" value="Unassembled WGS sequence"/>
</dbReference>
<accession>A0A173T5A2</accession>
<dbReference type="OrthoDB" id="1828278at2"/>
<dbReference type="RefSeq" id="WP_055214061.1">
    <property type="nucleotide sequence ID" value="NZ_CYXO01000006.1"/>
</dbReference>
<evidence type="ECO:0000313" key="3">
    <source>
        <dbReference type="EMBL" id="CUM97306.1"/>
    </source>
</evidence>
<evidence type="ECO:0008006" key="5">
    <source>
        <dbReference type="Google" id="ProtNLM"/>
    </source>
</evidence>
<reference evidence="3 4" key="1">
    <citation type="submission" date="2015-09" db="EMBL/GenBank/DDBJ databases">
        <authorList>
            <consortium name="Pathogen Informatics"/>
        </authorList>
    </citation>
    <scope>NUCLEOTIDE SEQUENCE [LARGE SCALE GENOMIC DNA]</scope>
    <source>
        <strain evidence="3 4">2789STDY5834961</strain>
    </source>
</reference>
<feature type="compositionally biased region" description="Basic and acidic residues" evidence="2">
    <location>
        <begin position="80"/>
        <end position="96"/>
    </location>
</feature>
<evidence type="ECO:0000313" key="4">
    <source>
        <dbReference type="Proteomes" id="UP000095597"/>
    </source>
</evidence>
<dbReference type="Pfam" id="PF14193">
    <property type="entry name" value="DUF4315"/>
    <property type="match status" value="1"/>
</dbReference>
<feature type="region of interest" description="Disordered" evidence="2">
    <location>
        <begin position="80"/>
        <end position="112"/>
    </location>
</feature>
<evidence type="ECO:0000256" key="2">
    <source>
        <dbReference type="SAM" id="MobiDB-lite"/>
    </source>
</evidence>
<name>A0A173T5A2_9FIRM</name>
<gene>
    <name evidence="3" type="ORF">ERS852573_01374</name>
</gene>
<proteinExistence type="predicted"/>
<keyword evidence="1" id="KW-0175">Coiled coil</keyword>
<protein>
    <recommendedName>
        <fullName evidence="5">DUF4315 family protein</fullName>
    </recommendedName>
</protein>